<name>A0ABU1UVY6_9GAMM</name>
<dbReference type="Proteomes" id="UP001253595">
    <property type="component" value="Unassembled WGS sequence"/>
</dbReference>
<dbReference type="EMBL" id="JAVDVX010000002">
    <property type="protein sequence ID" value="MDR7089354.1"/>
    <property type="molecule type" value="Genomic_DNA"/>
</dbReference>
<proteinExistence type="predicted"/>
<keyword evidence="1" id="KW-0472">Membrane</keyword>
<evidence type="ECO:0000313" key="3">
    <source>
        <dbReference type="Proteomes" id="UP001253595"/>
    </source>
</evidence>
<sequence length="48" mass="5266">MYIDSIVLYGLVIVALACIMITYVGIYAYKHIKEDSAKADQGISNKAV</sequence>
<protein>
    <recommendedName>
        <fullName evidence="4">DUF3149 domain-containing protein</fullName>
    </recommendedName>
</protein>
<reference evidence="2 3" key="1">
    <citation type="submission" date="2023-07" db="EMBL/GenBank/DDBJ databases">
        <title>Sorghum-associated microbial communities from plants grown in Nebraska, USA.</title>
        <authorList>
            <person name="Schachtman D."/>
        </authorList>
    </citation>
    <scope>NUCLEOTIDE SEQUENCE [LARGE SCALE GENOMIC DNA]</scope>
    <source>
        <strain evidence="2 3">BE190</strain>
    </source>
</reference>
<comment type="caution">
    <text evidence="2">The sequence shown here is derived from an EMBL/GenBank/DDBJ whole genome shotgun (WGS) entry which is preliminary data.</text>
</comment>
<evidence type="ECO:0000313" key="2">
    <source>
        <dbReference type="EMBL" id="MDR7089354.1"/>
    </source>
</evidence>
<keyword evidence="1" id="KW-1133">Transmembrane helix</keyword>
<keyword evidence="1" id="KW-0812">Transmembrane</keyword>
<accession>A0ABU1UVY6</accession>
<feature type="transmembrane region" description="Helical" evidence="1">
    <location>
        <begin position="6"/>
        <end position="29"/>
    </location>
</feature>
<evidence type="ECO:0008006" key="4">
    <source>
        <dbReference type="Google" id="ProtNLM"/>
    </source>
</evidence>
<evidence type="ECO:0000256" key="1">
    <source>
        <dbReference type="SAM" id="Phobius"/>
    </source>
</evidence>
<keyword evidence="3" id="KW-1185">Reference proteome</keyword>
<organism evidence="2 3">
    <name type="scientific">Cellvibrio fibrivorans</name>
    <dbReference type="NCBI Taxonomy" id="126350"/>
    <lineage>
        <taxon>Bacteria</taxon>
        <taxon>Pseudomonadati</taxon>
        <taxon>Pseudomonadota</taxon>
        <taxon>Gammaproteobacteria</taxon>
        <taxon>Cellvibrionales</taxon>
        <taxon>Cellvibrionaceae</taxon>
        <taxon>Cellvibrio</taxon>
    </lineage>
</organism>
<gene>
    <name evidence="2" type="ORF">J2X05_001360</name>
</gene>